<dbReference type="PANTHER" id="PTHR30244:SF36">
    <property type="entry name" value="3-OXO-GLUCOSE-6-PHOSPHATE:GLUTAMATE AMINOTRANSFERASE"/>
    <property type="match status" value="1"/>
</dbReference>
<dbReference type="FunFam" id="3.40.640.10:FF:000089">
    <property type="entry name" value="Aminotransferase, DegT/DnrJ/EryC1/StrS family"/>
    <property type="match status" value="1"/>
</dbReference>
<dbReference type="EMBL" id="BMAQ01000009">
    <property type="protein sequence ID" value="GFR37942.1"/>
    <property type="molecule type" value="Genomic_DNA"/>
</dbReference>
<dbReference type="RefSeq" id="WP_200966212.1">
    <property type="nucleotide sequence ID" value="NZ_BMAQ01000009.1"/>
</dbReference>
<evidence type="ECO:0008006" key="8">
    <source>
        <dbReference type="Google" id="ProtNLM"/>
    </source>
</evidence>
<evidence type="ECO:0000256" key="5">
    <source>
        <dbReference type="RuleBase" id="RU004508"/>
    </source>
</evidence>
<sequence length="370" mass="41520">MIELVHLQRQFQSIKDEIIPQIEAVIDSGHYILGPNVRLLEAEAAIYLGVKHAVGVANGTDALVLTLDACGIGPGDEVITTPFTFFASAEAISRVGAVPVFVDIDEQTYNLDVERLEEAITERTKAIIPVHLFGQPADMKEIMDIAKRHGLLVIEDACQAFGAEYHGMRAGSIGHAACFSFFPTKNLGTVGDGGLITTNDDQLAERIRQLRHHGSKKKYYHERIGYNSRLDELHAAILRVCLRKLDGWNAERRRLAARYNERLSGHSHLHLPQEAKGRKHIYHLYCLESAKRDEMLRVLQQAGVQSAVYYPLPLHLQEAYRHLGSQWGDYPVAEQKSQRLFAVPLSPFLKEEEQDVVIRVLREAEGGPEH</sequence>
<dbReference type="InterPro" id="IPR000653">
    <property type="entry name" value="DegT/StrS_aminotransferase"/>
</dbReference>
<name>A0A916VF53_9BACL</name>
<dbReference type="Gene3D" id="3.90.1150.10">
    <property type="entry name" value="Aspartate Aminotransferase, domain 1"/>
    <property type="match status" value="1"/>
</dbReference>
<reference evidence="6" key="2">
    <citation type="journal article" date="2021" name="Data Brief">
        <title>Draft genome sequence data of the facultative, thermophilic, xylanolytic bacterium Paenibacillus sp. strain DA-C8.</title>
        <authorList>
            <person name="Chhe C."/>
            <person name="Uke A."/>
            <person name="Baramee S."/>
            <person name="Ungkulpasvich U."/>
            <person name="Tachaapaikoon C."/>
            <person name="Pason P."/>
            <person name="Waeonukul R."/>
            <person name="Ratanakhanokchai K."/>
            <person name="Kosugi A."/>
        </authorList>
    </citation>
    <scope>NUCLEOTIDE SEQUENCE</scope>
    <source>
        <strain evidence="6">DA-C8</strain>
    </source>
</reference>
<gene>
    <name evidence="6" type="ORF">PRECH8_12380</name>
</gene>
<keyword evidence="7" id="KW-1185">Reference proteome</keyword>
<evidence type="ECO:0000313" key="7">
    <source>
        <dbReference type="Proteomes" id="UP000654993"/>
    </source>
</evidence>
<accession>A0A916VF53</accession>
<organism evidence="6 7">
    <name type="scientific">Insulibacter thermoxylanivorax</name>
    <dbReference type="NCBI Taxonomy" id="2749268"/>
    <lineage>
        <taxon>Bacteria</taxon>
        <taxon>Bacillati</taxon>
        <taxon>Bacillota</taxon>
        <taxon>Bacilli</taxon>
        <taxon>Bacillales</taxon>
        <taxon>Paenibacillaceae</taxon>
        <taxon>Insulibacter</taxon>
    </lineage>
</organism>
<comment type="caution">
    <text evidence="6">The sequence shown here is derived from an EMBL/GenBank/DDBJ whole genome shotgun (WGS) entry which is preliminary data.</text>
</comment>
<dbReference type="GO" id="GO:0030170">
    <property type="term" value="F:pyridoxal phosphate binding"/>
    <property type="evidence" value="ECO:0007669"/>
    <property type="project" value="UniProtKB-ARBA"/>
</dbReference>
<feature type="modified residue" description="N6-(pyridoxal phosphate)lysine" evidence="4">
    <location>
        <position position="185"/>
    </location>
</feature>
<feature type="active site" description="Proton acceptor" evidence="3">
    <location>
        <position position="185"/>
    </location>
</feature>
<dbReference type="Gene3D" id="3.40.640.10">
    <property type="entry name" value="Type I PLP-dependent aspartate aminotransferase-like (Major domain)"/>
    <property type="match status" value="1"/>
</dbReference>
<dbReference type="InterPro" id="IPR015421">
    <property type="entry name" value="PyrdxlP-dep_Trfase_major"/>
</dbReference>
<dbReference type="PIRSF" id="PIRSF000390">
    <property type="entry name" value="PLP_StrS"/>
    <property type="match status" value="1"/>
</dbReference>
<dbReference type="GO" id="GO:0008483">
    <property type="term" value="F:transaminase activity"/>
    <property type="evidence" value="ECO:0007669"/>
    <property type="project" value="TreeGrafter"/>
</dbReference>
<evidence type="ECO:0000256" key="4">
    <source>
        <dbReference type="PIRSR" id="PIRSR000390-2"/>
    </source>
</evidence>
<dbReference type="SUPFAM" id="SSF53383">
    <property type="entry name" value="PLP-dependent transferases"/>
    <property type="match status" value="1"/>
</dbReference>
<dbReference type="InterPro" id="IPR015422">
    <property type="entry name" value="PyrdxlP-dep_Trfase_small"/>
</dbReference>
<dbReference type="CDD" id="cd00616">
    <property type="entry name" value="AHBA_syn"/>
    <property type="match status" value="1"/>
</dbReference>
<protein>
    <recommendedName>
        <fullName evidence="8">dTDP-4-amino-4,6-dideoxygalactose transaminase</fullName>
    </recommendedName>
</protein>
<evidence type="ECO:0000256" key="3">
    <source>
        <dbReference type="PIRSR" id="PIRSR000390-1"/>
    </source>
</evidence>
<evidence type="ECO:0000313" key="6">
    <source>
        <dbReference type="EMBL" id="GFR37942.1"/>
    </source>
</evidence>
<reference evidence="6" key="1">
    <citation type="submission" date="2020-08" db="EMBL/GenBank/DDBJ databases">
        <authorList>
            <person name="Uke A."/>
            <person name="Chhe C."/>
            <person name="Baramee S."/>
            <person name="Kosugi A."/>
        </authorList>
    </citation>
    <scope>NUCLEOTIDE SEQUENCE</scope>
    <source>
        <strain evidence="6">DA-C8</strain>
    </source>
</reference>
<dbReference type="Pfam" id="PF01041">
    <property type="entry name" value="DegT_DnrJ_EryC1"/>
    <property type="match status" value="1"/>
</dbReference>
<proteinExistence type="inferred from homology"/>
<comment type="similarity">
    <text evidence="2 5">Belongs to the DegT/DnrJ/EryC1 family.</text>
</comment>
<evidence type="ECO:0000256" key="2">
    <source>
        <dbReference type="ARBA" id="ARBA00037999"/>
    </source>
</evidence>
<evidence type="ECO:0000256" key="1">
    <source>
        <dbReference type="ARBA" id="ARBA00022898"/>
    </source>
</evidence>
<dbReference type="InterPro" id="IPR015424">
    <property type="entry name" value="PyrdxlP-dep_Trfase"/>
</dbReference>
<dbReference type="AlphaFoldDB" id="A0A916VF53"/>
<dbReference type="Proteomes" id="UP000654993">
    <property type="component" value="Unassembled WGS sequence"/>
</dbReference>
<keyword evidence="1 4" id="KW-0663">Pyridoxal phosphate</keyword>
<dbReference type="PANTHER" id="PTHR30244">
    <property type="entry name" value="TRANSAMINASE"/>
    <property type="match status" value="1"/>
</dbReference>
<dbReference type="GO" id="GO:0000271">
    <property type="term" value="P:polysaccharide biosynthetic process"/>
    <property type="evidence" value="ECO:0007669"/>
    <property type="project" value="TreeGrafter"/>
</dbReference>